<feature type="transmembrane region" description="Helical" evidence="6">
    <location>
        <begin position="38"/>
        <end position="56"/>
    </location>
</feature>
<comment type="caution">
    <text evidence="8">The sequence shown here is derived from an EMBL/GenBank/DDBJ whole genome shotgun (WGS) entry which is preliminary data.</text>
</comment>
<dbReference type="CDD" id="cd16015">
    <property type="entry name" value="LTA_synthase"/>
    <property type="match status" value="1"/>
</dbReference>
<dbReference type="PANTHER" id="PTHR47371:SF3">
    <property type="entry name" value="PHOSPHOGLYCEROL TRANSFERASE I"/>
    <property type="match status" value="1"/>
</dbReference>
<dbReference type="EMBL" id="LZTJ01000001">
    <property type="protein sequence ID" value="OBP82976.1"/>
    <property type="molecule type" value="Genomic_DNA"/>
</dbReference>
<organism evidence="8 9">
    <name type="scientific">Rhizobium loti</name>
    <name type="common">Mesorhizobium loti</name>
    <dbReference type="NCBI Taxonomy" id="381"/>
    <lineage>
        <taxon>Bacteria</taxon>
        <taxon>Pseudomonadati</taxon>
        <taxon>Pseudomonadota</taxon>
        <taxon>Alphaproteobacteria</taxon>
        <taxon>Hyphomicrobiales</taxon>
        <taxon>Phyllobacteriaceae</taxon>
        <taxon>Mesorhizobium</taxon>
    </lineage>
</organism>
<dbReference type="Proteomes" id="UP000093748">
    <property type="component" value="Unassembled WGS sequence"/>
</dbReference>
<proteinExistence type="predicted"/>
<accession>A0A1A5JUJ2</accession>
<dbReference type="AlphaFoldDB" id="A0A1A5JUJ2"/>
<keyword evidence="2" id="KW-1003">Cell membrane</keyword>
<sequence>MRGFIVNGYSVSGPLISATTVGSLTWLVSLIYFQDKGLLAALGLGVLIALLWLDGFRDKKADRQGSRWFRLYFSLFPCLLFLVYVYLESVFGYFDWGAMFMHAGAGMLTPGVVFEYLWNTGSTMLVILIVLFGLGALKARGTLTRGLDVALMAFFLAANPMLTRPIAAAIHPNPLHDFLSKRFVDIAALAGPEVAAASMTVAPRNFVHIFIESAERTYMNEAEFGDVMAPLLEFDRRGVSASNMVQLAYTNNSISGMVAANCGTPLLITFFTSRQYLEEHSQFLPGLTCLGDVLKARGYRQNFVTGWPLSFTGQGTFYSTHGYSSLFGGPEVVAAVAGRGNSFGADDAEVLDLSFDILRRAQRDGKPFSLTIAVSGGHAMDGYLTDKCIGKTGLSPQTPNILHAVKCTNMLIADFIHKAEAEGLMANTVLALQSDHLSAPSAVTDRLNKHERRNFFSLSGDGIPAKTYAGLSGTIDIFPTILDALGVPPPNGQAAFGVSLLGDRPTLAQELGQDQFDGAIYAEDVLVRSFWRPKPERKAAAPGADAL</sequence>
<evidence type="ECO:0000259" key="7">
    <source>
        <dbReference type="Pfam" id="PF00884"/>
    </source>
</evidence>
<evidence type="ECO:0000313" key="8">
    <source>
        <dbReference type="EMBL" id="OBP82976.1"/>
    </source>
</evidence>
<dbReference type="InterPro" id="IPR000917">
    <property type="entry name" value="Sulfatase_N"/>
</dbReference>
<feature type="transmembrane region" description="Helical" evidence="6">
    <location>
        <begin position="116"/>
        <end position="137"/>
    </location>
</feature>
<dbReference type="Pfam" id="PF00884">
    <property type="entry name" value="Sulfatase"/>
    <property type="match status" value="1"/>
</dbReference>
<dbReference type="InterPro" id="IPR050448">
    <property type="entry name" value="OpgB/LTA_synthase_biosynth"/>
</dbReference>
<evidence type="ECO:0000256" key="5">
    <source>
        <dbReference type="ARBA" id="ARBA00023136"/>
    </source>
</evidence>
<keyword evidence="3 6" id="KW-0812">Transmembrane</keyword>
<protein>
    <submittedName>
        <fullName evidence="8">Phosphoglycerol transferase</fullName>
    </submittedName>
</protein>
<gene>
    <name evidence="8" type="ORF">BAE39_05495</name>
</gene>
<dbReference type="GO" id="GO:0005886">
    <property type="term" value="C:plasma membrane"/>
    <property type="evidence" value="ECO:0007669"/>
    <property type="project" value="UniProtKB-SubCell"/>
</dbReference>
<dbReference type="PANTHER" id="PTHR47371">
    <property type="entry name" value="LIPOTEICHOIC ACID SYNTHASE"/>
    <property type="match status" value="1"/>
</dbReference>
<feature type="transmembrane region" description="Helical" evidence="6">
    <location>
        <begin position="149"/>
        <end position="170"/>
    </location>
</feature>
<feature type="domain" description="Sulfatase N-terminal" evidence="7">
    <location>
        <begin position="204"/>
        <end position="487"/>
    </location>
</feature>
<comment type="subcellular location">
    <subcellularLocation>
        <location evidence="1">Cell membrane</location>
        <topology evidence="1">Multi-pass membrane protein</topology>
    </subcellularLocation>
</comment>
<dbReference type="InterPro" id="IPR017850">
    <property type="entry name" value="Alkaline_phosphatase_core_sf"/>
</dbReference>
<evidence type="ECO:0000256" key="1">
    <source>
        <dbReference type="ARBA" id="ARBA00004651"/>
    </source>
</evidence>
<keyword evidence="5 6" id="KW-0472">Membrane</keyword>
<dbReference type="SUPFAM" id="SSF53649">
    <property type="entry name" value="Alkaline phosphatase-like"/>
    <property type="match status" value="1"/>
</dbReference>
<evidence type="ECO:0000256" key="2">
    <source>
        <dbReference type="ARBA" id="ARBA00022475"/>
    </source>
</evidence>
<keyword evidence="4 6" id="KW-1133">Transmembrane helix</keyword>
<feature type="transmembrane region" description="Helical" evidence="6">
    <location>
        <begin position="12"/>
        <end position="32"/>
    </location>
</feature>
<evidence type="ECO:0000313" key="9">
    <source>
        <dbReference type="Proteomes" id="UP000093748"/>
    </source>
</evidence>
<dbReference type="Gene3D" id="3.40.720.10">
    <property type="entry name" value="Alkaline Phosphatase, subunit A"/>
    <property type="match status" value="1"/>
</dbReference>
<keyword evidence="8" id="KW-0808">Transferase</keyword>
<evidence type="ECO:0000256" key="3">
    <source>
        <dbReference type="ARBA" id="ARBA00022692"/>
    </source>
</evidence>
<dbReference type="GO" id="GO:0016740">
    <property type="term" value="F:transferase activity"/>
    <property type="evidence" value="ECO:0007669"/>
    <property type="project" value="UniProtKB-KW"/>
</dbReference>
<evidence type="ECO:0000256" key="4">
    <source>
        <dbReference type="ARBA" id="ARBA00022989"/>
    </source>
</evidence>
<evidence type="ECO:0000256" key="6">
    <source>
        <dbReference type="SAM" id="Phobius"/>
    </source>
</evidence>
<dbReference type="RefSeq" id="WP_051402034.1">
    <property type="nucleotide sequence ID" value="NZ_LZTK01000001.1"/>
</dbReference>
<feature type="transmembrane region" description="Helical" evidence="6">
    <location>
        <begin position="68"/>
        <end position="87"/>
    </location>
</feature>
<name>A0A1A5JUJ2_RHILI</name>
<reference evidence="9" key="1">
    <citation type="submission" date="2016-06" db="EMBL/GenBank/DDBJ databases">
        <title>NZP2037 Pacbio-Illumina hybrid assembly.</title>
        <authorList>
            <person name="Ramsay J.P."/>
        </authorList>
    </citation>
    <scope>NUCLEOTIDE SEQUENCE [LARGE SCALE GENOMIC DNA]</scope>
    <source>
        <strain evidence="9">R7ANS::ICEMlSym2042</strain>
    </source>
</reference>